<keyword evidence="2 4" id="KW-0547">Nucleotide-binding</keyword>
<dbReference type="InterPro" id="IPR037171">
    <property type="entry name" value="NagB/RpiA_transferase-like"/>
</dbReference>
<feature type="binding site" evidence="4">
    <location>
        <begin position="145"/>
        <end position="153"/>
    </location>
    <ligand>
        <name>ATP</name>
        <dbReference type="ChEBI" id="CHEBI:30616"/>
    </ligand>
</feature>
<dbReference type="GO" id="GO:0030272">
    <property type="term" value="F:5-formyltetrahydrofolate cyclo-ligase activity"/>
    <property type="evidence" value="ECO:0007669"/>
    <property type="project" value="TreeGrafter"/>
</dbReference>
<dbReference type="Proteomes" id="UP000054537">
    <property type="component" value="Unassembled WGS sequence"/>
</dbReference>
<comment type="similarity">
    <text evidence="1">Belongs to the 5-formyltetrahydrofolate cyclo-ligase family.</text>
</comment>
<keyword evidence="6" id="KW-0436">Ligase</keyword>
<evidence type="ECO:0000313" key="7">
    <source>
        <dbReference type="Proteomes" id="UP000054537"/>
    </source>
</evidence>
<name>A0A0A6U980_ACTUT</name>
<evidence type="ECO:0000256" key="5">
    <source>
        <dbReference type="SAM" id="MobiDB-lite"/>
    </source>
</evidence>
<dbReference type="AlphaFoldDB" id="A0A0A6U980"/>
<sequence length="239" mass="25116">MSDLTGDAEKSRQIKIALRARLLTARRSLSDSARLAAATQLQDQTLALVRRTRPRTMAAYVPVGSEPGGPDLPFLLAAELPPDGRLLLPVLLPDNDLDWAVFTGTLTAATRGLLEPTGPRLGPDALRTADLALLPALAVSRDGTRMGRGGGSYDRALARLPLPAGTDPTAATLLCTTPDSSPPTGTRPPARSGPGPLIVALLHDGEDVETVPAEPHDRRVQAVLTPSGGFSWRPLSDPL</sequence>
<keyword evidence="3 4" id="KW-0067">ATP-binding</keyword>
<dbReference type="PANTHER" id="PTHR23407">
    <property type="entry name" value="ATPASE INHIBITOR/5-FORMYLTETRAHYDROFOLATE CYCLO-LIGASE"/>
    <property type="match status" value="1"/>
</dbReference>
<dbReference type="STRING" id="1869.MB27_40060"/>
<dbReference type="Gene3D" id="3.40.50.10420">
    <property type="entry name" value="NagB/RpiA/CoA transferase-like"/>
    <property type="match status" value="1"/>
</dbReference>
<dbReference type="Pfam" id="PF01812">
    <property type="entry name" value="5-FTHF_cyc-lig"/>
    <property type="match status" value="1"/>
</dbReference>
<organism evidence="6 7">
    <name type="scientific">Actinoplanes utahensis</name>
    <dbReference type="NCBI Taxonomy" id="1869"/>
    <lineage>
        <taxon>Bacteria</taxon>
        <taxon>Bacillati</taxon>
        <taxon>Actinomycetota</taxon>
        <taxon>Actinomycetes</taxon>
        <taxon>Micromonosporales</taxon>
        <taxon>Micromonosporaceae</taxon>
        <taxon>Actinoplanes</taxon>
    </lineage>
</organism>
<reference evidence="6 7" key="1">
    <citation type="submission" date="2014-10" db="EMBL/GenBank/DDBJ databases">
        <title>Draft genome sequence of Actinoplanes utahensis NRRL 12052.</title>
        <authorList>
            <person name="Velasco-Bucheli B."/>
            <person name="del Cerro C."/>
            <person name="Hormigo D."/>
            <person name="Garcia J.L."/>
            <person name="Acebal C."/>
            <person name="Arroyo M."/>
            <person name="de la Mata I."/>
        </authorList>
    </citation>
    <scope>NUCLEOTIDE SEQUENCE [LARGE SCALE GENOMIC DNA]</scope>
    <source>
        <strain evidence="6 7">NRRL 12052</strain>
    </source>
</reference>
<feature type="binding site" evidence="4">
    <location>
        <position position="61"/>
    </location>
    <ligand>
        <name>substrate</name>
    </ligand>
</feature>
<dbReference type="PIRSF" id="PIRSF006806">
    <property type="entry name" value="FTHF_cligase"/>
    <property type="match status" value="1"/>
</dbReference>
<keyword evidence="7" id="KW-1185">Reference proteome</keyword>
<dbReference type="GO" id="GO:0035999">
    <property type="term" value="P:tetrahydrofolate interconversion"/>
    <property type="evidence" value="ECO:0007669"/>
    <property type="project" value="TreeGrafter"/>
</dbReference>
<accession>A0A0A6U980</accession>
<dbReference type="RefSeq" id="WP_043533311.1">
    <property type="nucleotide sequence ID" value="NZ_BAABKU010000003.1"/>
</dbReference>
<dbReference type="OrthoDB" id="3242798at2"/>
<comment type="caution">
    <text evidence="6">The sequence shown here is derived from an EMBL/GenBank/DDBJ whole genome shotgun (WGS) entry which is preliminary data.</text>
</comment>
<evidence type="ECO:0000256" key="1">
    <source>
        <dbReference type="ARBA" id="ARBA00010638"/>
    </source>
</evidence>
<dbReference type="PANTHER" id="PTHR23407:SF1">
    <property type="entry name" value="5-FORMYLTETRAHYDROFOLATE CYCLO-LIGASE"/>
    <property type="match status" value="1"/>
</dbReference>
<protein>
    <submittedName>
        <fullName evidence="6">5-formyltetrahydrofolate cyclo-ligase</fullName>
    </submittedName>
</protein>
<evidence type="ECO:0000313" key="6">
    <source>
        <dbReference type="EMBL" id="KHD72630.1"/>
    </source>
</evidence>
<dbReference type="SUPFAM" id="SSF100950">
    <property type="entry name" value="NagB/RpiA/CoA transferase-like"/>
    <property type="match status" value="1"/>
</dbReference>
<feature type="region of interest" description="Disordered" evidence="5">
    <location>
        <begin position="177"/>
        <end position="196"/>
    </location>
</feature>
<dbReference type="GO" id="GO:0005524">
    <property type="term" value="F:ATP binding"/>
    <property type="evidence" value="ECO:0007669"/>
    <property type="project" value="UniProtKB-KW"/>
</dbReference>
<dbReference type="InterPro" id="IPR024185">
    <property type="entry name" value="FTHF_cligase-like_sf"/>
</dbReference>
<feature type="binding site" evidence="4">
    <location>
        <position position="66"/>
    </location>
    <ligand>
        <name>substrate</name>
    </ligand>
</feature>
<dbReference type="GO" id="GO:0009396">
    <property type="term" value="P:folic acid-containing compound biosynthetic process"/>
    <property type="evidence" value="ECO:0007669"/>
    <property type="project" value="TreeGrafter"/>
</dbReference>
<dbReference type="eggNOG" id="COG0212">
    <property type="taxonomic scope" value="Bacteria"/>
</dbReference>
<evidence type="ECO:0000256" key="2">
    <source>
        <dbReference type="ARBA" id="ARBA00022741"/>
    </source>
</evidence>
<evidence type="ECO:0000256" key="3">
    <source>
        <dbReference type="ARBA" id="ARBA00022840"/>
    </source>
</evidence>
<feature type="binding site" evidence="4">
    <location>
        <begin position="15"/>
        <end position="19"/>
    </location>
    <ligand>
        <name>ATP</name>
        <dbReference type="ChEBI" id="CHEBI:30616"/>
    </ligand>
</feature>
<proteinExistence type="inferred from homology"/>
<gene>
    <name evidence="6" type="ORF">MB27_40060</name>
</gene>
<dbReference type="EMBL" id="JRTT01000137">
    <property type="protein sequence ID" value="KHD72630.1"/>
    <property type="molecule type" value="Genomic_DNA"/>
</dbReference>
<dbReference type="InterPro" id="IPR002698">
    <property type="entry name" value="FTHF_cligase"/>
</dbReference>
<evidence type="ECO:0000256" key="4">
    <source>
        <dbReference type="PIRSR" id="PIRSR006806-1"/>
    </source>
</evidence>